<reference evidence="1 2" key="1">
    <citation type="submission" date="2024-05" db="EMBL/GenBank/DDBJ databases">
        <authorList>
            <consortium name="Candidatus Magnetaquicoccaceae bacterium FCR-1 genome sequencing consortium"/>
            <person name="Shimoshige H."/>
            <person name="Shimamura S."/>
            <person name="Taoka A."/>
            <person name="Kobayashi H."/>
            <person name="Maekawa T."/>
        </authorList>
    </citation>
    <scope>NUCLEOTIDE SEQUENCE [LARGE SCALE GENOMIC DNA]</scope>
    <source>
        <strain evidence="1 2">FCR-1</strain>
    </source>
</reference>
<organism evidence="1 2">
    <name type="scientific">Candidatus Magnetaquiglobus chichijimensis</name>
    <dbReference type="NCBI Taxonomy" id="3141448"/>
    <lineage>
        <taxon>Bacteria</taxon>
        <taxon>Pseudomonadati</taxon>
        <taxon>Pseudomonadota</taxon>
        <taxon>Magnetococcia</taxon>
        <taxon>Magnetococcales</taxon>
        <taxon>Candidatus Magnetaquicoccaceae</taxon>
        <taxon>Candidatus Magnetaquiglobus</taxon>
    </lineage>
</organism>
<evidence type="ECO:0008006" key="3">
    <source>
        <dbReference type="Google" id="ProtNLM"/>
    </source>
</evidence>
<keyword evidence="2" id="KW-1185">Reference proteome</keyword>
<reference evidence="1 2" key="2">
    <citation type="submission" date="2024-09" db="EMBL/GenBank/DDBJ databases">
        <title>Draft genome sequence of Candidatus Magnetaquicoccaceae bacterium FCR-1.</title>
        <authorList>
            <person name="Shimoshige H."/>
            <person name="Shimamura S."/>
            <person name="Taoka A."/>
            <person name="Kobayashi H."/>
            <person name="Maekawa T."/>
        </authorList>
    </citation>
    <scope>NUCLEOTIDE SEQUENCE [LARGE SCALE GENOMIC DNA]</scope>
    <source>
        <strain evidence="1 2">FCR-1</strain>
    </source>
</reference>
<dbReference type="Proteomes" id="UP001628193">
    <property type="component" value="Unassembled WGS sequence"/>
</dbReference>
<proteinExistence type="predicted"/>
<comment type="caution">
    <text evidence="1">The sequence shown here is derived from an EMBL/GenBank/DDBJ whole genome shotgun (WGS) entry which is preliminary data.</text>
</comment>
<protein>
    <recommendedName>
        <fullName evidence="3">PhiE125 gp8 family phage protein</fullName>
    </recommendedName>
</protein>
<sequence length="221" mass="24282">MALTDLQSMARRMTRTDEASITAEDIDAAIRTAIWRYSMDRARVMVAEIRVADGPVFALPDGWEAGFSVLATIEHGDGELEGEPLPLSILRIEETAAGWRMRLTGPVDTSSLRLRYTVPHRVTQTEDTLAAREWEAVSTYAAAHLLEQIAAAKSGDVDPSFGADTVSRSTPASEYAARSKQLFARYREMIGTRTERTIPAGVVVAPIQRRVGLTHGVRGWV</sequence>
<evidence type="ECO:0000313" key="2">
    <source>
        <dbReference type="Proteomes" id="UP001628193"/>
    </source>
</evidence>
<dbReference type="EMBL" id="BAAFGK010000004">
    <property type="protein sequence ID" value="GAB0058054.1"/>
    <property type="molecule type" value="Genomic_DNA"/>
</dbReference>
<dbReference type="RefSeq" id="WP_420905734.1">
    <property type="nucleotide sequence ID" value="NZ_BAAFGK010000004.1"/>
</dbReference>
<accession>A0ABQ0CAY9</accession>
<name>A0ABQ0CAY9_9PROT</name>
<gene>
    <name evidence="1" type="ORF">SIID45300_02394</name>
</gene>
<evidence type="ECO:0000313" key="1">
    <source>
        <dbReference type="EMBL" id="GAB0058054.1"/>
    </source>
</evidence>